<proteinExistence type="predicted"/>
<gene>
    <name evidence="1" type="ORF">NW755_010543</name>
</gene>
<evidence type="ECO:0000313" key="2">
    <source>
        <dbReference type="Proteomes" id="UP001152087"/>
    </source>
</evidence>
<name>A0A9W8UVR8_9HYPO</name>
<dbReference type="AlphaFoldDB" id="A0A9W8UVR8"/>
<comment type="caution">
    <text evidence="1">The sequence shown here is derived from an EMBL/GenBank/DDBJ whole genome shotgun (WGS) entry which is preliminary data.</text>
</comment>
<dbReference type="EMBL" id="JAOQAV010000036">
    <property type="protein sequence ID" value="KAJ4182160.1"/>
    <property type="molecule type" value="Genomic_DNA"/>
</dbReference>
<keyword evidence="2" id="KW-1185">Reference proteome</keyword>
<sequence length="95" mass="10929">MSSYSETLTAEQAISLLNGRFQLDLMLKLSKLDITDFHHLSRSTAFRDALKRALRVSWSQQHDGEWNPVCGQGVTVKRLEEWATSAVYAQMMNRR</sequence>
<dbReference type="Proteomes" id="UP001152087">
    <property type="component" value="Unassembled WGS sequence"/>
</dbReference>
<organism evidence="1 2">
    <name type="scientific">Fusarium falciforme</name>
    <dbReference type="NCBI Taxonomy" id="195108"/>
    <lineage>
        <taxon>Eukaryota</taxon>
        <taxon>Fungi</taxon>
        <taxon>Dikarya</taxon>
        <taxon>Ascomycota</taxon>
        <taxon>Pezizomycotina</taxon>
        <taxon>Sordariomycetes</taxon>
        <taxon>Hypocreomycetidae</taxon>
        <taxon>Hypocreales</taxon>
        <taxon>Nectriaceae</taxon>
        <taxon>Fusarium</taxon>
        <taxon>Fusarium solani species complex</taxon>
    </lineage>
</organism>
<evidence type="ECO:0000313" key="1">
    <source>
        <dbReference type="EMBL" id="KAJ4182160.1"/>
    </source>
</evidence>
<protein>
    <submittedName>
        <fullName evidence="1">Uncharacterized protein</fullName>
    </submittedName>
</protein>
<accession>A0A9W8UVR8</accession>
<reference evidence="1" key="1">
    <citation type="submission" date="2022-09" db="EMBL/GenBank/DDBJ databases">
        <title>Fusarium specimens isolated from Avocado Roots.</title>
        <authorList>
            <person name="Stajich J."/>
            <person name="Roper C."/>
            <person name="Heimlech-Rivalta G."/>
        </authorList>
    </citation>
    <scope>NUCLEOTIDE SEQUENCE</scope>
    <source>
        <strain evidence="1">A02</strain>
    </source>
</reference>